<keyword evidence="1" id="KW-0732">Signal</keyword>
<accession>A0A7W6ERR2</accession>
<feature type="signal peptide" evidence="1">
    <location>
        <begin position="1"/>
        <end position="24"/>
    </location>
</feature>
<dbReference type="Proteomes" id="UP000541352">
    <property type="component" value="Unassembled WGS sequence"/>
</dbReference>
<protein>
    <submittedName>
        <fullName evidence="2">Uncharacterized protein</fullName>
    </submittedName>
</protein>
<dbReference type="AlphaFoldDB" id="A0A7W6ERR2"/>
<gene>
    <name evidence="2" type="ORF">FHS57_003844</name>
</gene>
<proteinExistence type="predicted"/>
<evidence type="ECO:0000313" key="3">
    <source>
        <dbReference type="Proteomes" id="UP000541352"/>
    </source>
</evidence>
<feature type="chain" id="PRO_5030953022" evidence="1">
    <location>
        <begin position="25"/>
        <end position="194"/>
    </location>
</feature>
<name>A0A7W6ERR2_9BACT</name>
<sequence length="194" mass="21763">MQRRPFIKLLGTSLGSLPFLSGYAQLPISSPQTWSQWLSQLVSICPIESVSIASAGTLPAPLPAVLSGEFSQAENQVYFYEQQQYCFQVFEKKHPTLDTLDLMVPFWQRQATGTWEKIACWSLFELQALAEVSMQLGTTTFATLIPLKASKTGRYLSAKGDVHLQSHLCSNNHMTTTILLKKNTHILWESRPLS</sequence>
<evidence type="ECO:0000313" key="2">
    <source>
        <dbReference type="EMBL" id="MBB3839833.1"/>
    </source>
</evidence>
<reference evidence="2 3" key="1">
    <citation type="submission" date="2020-08" db="EMBL/GenBank/DDBJ databases">
        <title>Genomic Encyclopedia of Type Strains, Phase IV (KMG-IV): sequencing the most valuable type-strain genomes for metagenomic binning, comparative biology and taxonomic classification.</title>
        <authorList>
            <person name="Goeker M."/>
        </authorList>
    </citation>
    <scope>NUCLEOTIDE SEQUENCE [LARGE SCALE GENOMIC DNA]</scope>
    <source>
        <strain evidence="2 3">DSM 17976</strain>
    </source>
</reference>
<dbReference type="RefSeq" id="WP_183976417.1">
    <property type="nucleotide sequence ID" value="NZ_JACIBY010000008.1"/>
</dbReference>
<organism evidence="2 3">
    <name type="scientific">Runella defluvii</name>
    <dbReference type="NCBI Taxonomy" id="370973"/>
    <lineage>
        <taxon>Bacteria</taxon>
        <taxon>Pseudomonadati</taxon>
        <taxon>Bacteroidota</taxon>
        <taxon>Cytophagia</taxon>
        <taxon>Cytophagales</taxon>
        <taxon>Spirosomataceae</taxon>
        <taxon>Runella</taxon>
    </lineage>
</organism>
<comment type="caution">
    <text evidence="2">The sequence shown here is derived from an EMBL/GenBank/DDBJ whole genome shotgun (WGS) entry which is preliminary data.</text>
</comment>
<evidence type="ECO:0000256" key="1">
    <source>
        <dbReference type="SAM" id="SignalP"/>
    </source>
</evidence>
<dbReference type="EMBL" id="JACIBY010000008">
    <property type="protein sequence ID" value="MBB3839833.1"/>
    <property type="molecule type" value="Genomic_DNA"/>
</dbReference>
<keyword evidence="3" id="KW-1185">Reference proteome</keyword>